<organism evidence="2 3">
    <name type="scientific">Candidatus Halobonum tyrrellensis G22</name>
    <dbReference type="NCBI Taxonomy" id="1324957"/>
    <lineage>
        <taxon>Archaea</taxon>
        <taxon>Methanobacteriati</taxon>
        <taxon>Methanobacteriota</taxon>
        <taxon>Stenosarchaea group</taxon>
        <taxon>Halobacteria</taxon>
        <taxon>Halobacteriales</taxon>
        <taxon>Haloferacaceae</taxon>
        <taxon>Candidatus Halobonum</taxon>
    </lineage>
</organism>
<dbReference type="Proteomes" id="UP000017840">
    <property type="component" value="Unassembled WGS sequence"/>
</dbReference>
<comment type="caution">
    <text evidence="2">The sequence shown here is derived from an EMBL/GenBank/DDBJ whole genome shotgun (WGS) entry which is preliminary data.</text>
</comment>
<keyword evidence="1" id="KW-0472">Membrane</keyword>
<dbReference type="AlphaFoldDB" id="V4HD05"/>
<feature type="transmembrane region" description="Helical" evidence="1">
    <location>
        <begin position="44"/>
        <end position="63"/>
    </location>
</feature>
<name>V4HD05_9EURY</name>
<proteinExistence type="predicted"/>
<dbReference type="OrthoDB" id="237638at2157"/>
<keyword evidence="1" id="KW-0812">Transmembrane</keyword>
<gene>
    <name evidence="2" type="ORF">K933_09097</name>
</gene>
<keyword evidence="1" id="KW-1133">Transmembrane helix</keyword>
<evidence type="ECO:0000313" key="2">
    <source>
        <dbReference type="EMBL" id="ESP88605.1"/>
    </source>
</evidence>
<accession>V4HD05</accession>
<protein>
    <submittedName>
        <fullName evidence="2">Uncharacterized protein</fullName>
    </submittedName>
</protein>
<sequence>MRDMDVFFQMACEFPVRTTIFTFGLPAFGLLQLLNGFVHEGSLVYIGMFSVLAVALSVVLTRYHVAVYRRSRVAEW</sequence>
<reference evidence="2 3" key="1">
    <citation type="journal article" date="2013" name="Genome Announc.">
        <title>Draft Genome Sequence of 'Candidatus Halobonum tyrrellensis' Strain G22, Isolated from the Hypersaline Waters of Lake Tyrrell, Australia.</title>
        <authorList>
            <person name="Ugalde J.A."/>
            <person name="Narasingarao P."/>
            <person name="Kuo S."/>
            <person name="Podell S."/>
            <person name="Allen E.E."/>
        </authorList>
    </citation>
    <scope>NUCLEOTIDE SEQUENCE [LARGE SCALE GENOMIC DNA]</scope>
    <source>
        <strain evidence="2 3">G22</strain>
    </source>
</reference>
<evidence type="ECO:0000313" key="3">
    <source>
        <dbReference type="Proteomes" id="UP000017840"/>
    </source>
</evidence>
<dbReference type="eggNOG" id="ENOG502N5G4">
    <property type="taxonomic scope" value="Archaea"/>
</dbReference>
<dbReference type="EMBL" id="ASGZ01000028">
    <property type="protein sequence ID" value="ESP88605.1"/>
    <property type="molecule type" value="Genomic_DNA"/>
</dbReference>
<keyword evidence="3" id="KW-1185">Reference proteome</keyword>
<dbReference type="RefSeq" id="WP_023394404.1">
    <property type="nucleotide sequence ID" value="NZ_ASGZ01000028.1"/>
</dbReference>
<feature type="transmembrane region" description="Helical" evidence="1">
    <location>
        <begin position="20"/>
        <end position="38"/>
    </location>
</feature>
<evidence type="ECO:0000256" key="1">
    <source>
        <dbReference type="SAM" id="Phobius"/>
    </source>
</evidence>